<reference evidence="2 3" key="1">
    <citation type="submission" date="2016-11" db="EMBL/GenBank/DDBJ databases">
        <authorList>
            <person name="Jaros S."/>
            <person name="Januszkiewicz K."/>
            <person name="Wedrychowicz H."/>
        </authorList>
    </citation>
    <scope>NUCLEOTIDE SEQUENCE [LARGE SCALE GENOMIC DNA]</scope>
    <source>
        <strain evidence="2 3">CGMCC 1.12213</strain>
    </source>
</reference>
<feature type="domain" description="PL28 ulvan lyase" evidence="1">
    <location>
        <begin position="60"/>
        <end position="313"/>
    </location>
</feature>
<sequence length="316" mass="34760">MDMKNSKIIYKLTSLVILVLFINFYSCQPDEKPVEFLEDVITAPDPDPEEETSPEVEEAIDEDIGAYTTCTPEGQNTERTKDIANPVNVGTIDDRSCYADYKESNVDGKVWGVYNITDGSNHMDAPNTLQPRIERSLPRAVKLGVGTYVKFTGTVRILEVGDTTGDGSDGTYIAQAKGKHTGGGGSPDPAICLYLAKPVYGTGANANKQVSFDVYAERILVRGGSGSGREVVFLKNIEKNKQTDFQLEVGFRVDPNDATKKIHYCDAVIGGESFNWNIPEPDRATESKIRYGAYRVKGGRAQIRWANTTHTKVEND</sequence>
<evidence type="ECO:0000313" key="3">
    <source>
        <dbReference type="Proteomes" id="UP000184396"/>
    </source>
</evidence>
<gene>
    <name evidence="2" type="ORF">SAMN05216261_2160</name>
</gene>
<organism evidence="2 3">
    <name type="scientific">Algibacter luteus</name>
    <dbReference type="NCBI Taxonomy" id="1178825"/>
    <lineage>
        <taxon>Bacteria</taxon>
        <taxon>Pseudomonadati</taxon>
        <taxon>Bacteroidota</taxon>
        <taxon>Flavobacteriia</taxon>
        <taxon>Flavobacteriales</taxon>
        <taxon>Flavobacteriaceae</taxon>
        <taxon>Algibacter</taxon>
    </lineage>
</organism>
<evidence type="ECO:0000259" key="1">
    <source>
        <dbReference type="Pfam" id="PF22826"/>
    </source>
</evidence>
<dbReference type="InterPro" id="IPR054591">
    <property type="entry name" value="PL28"/>
</dbReference>
<keyword evidence="3" id="KW-1185">Reference proteome</keyword>
<accession>A0A1M6F263</accession>
<protein>
    <recommendedName>
        <fullName evidence="1">PL28 ulvan lyase domain-containing protein</fullName>
    </recommendedName>
</protein>
<evidence type="ECO:0000313" key="2">
    <source>
        <dbReference type="EMBL" id="SHI91834.1"/>
    </source>
</evidence>
<dbReference type="eggNOG" id="ENOG502ZBB6">
    <property type="taxonomic scope" value="Bacteria"/>
</dbReference>
<dbReference type="EMBL" id="FQYK01000005">
    <property type="protein sequence ID" value="SHI91834.1"/>
    <property type="molecule type" value="Genomic_DNA"/>
</dbReference>
<name>A0A1M6F263_9FLAO</name>
<dbReference type="Pfam" id="PF22826">
    <property type="entry name" value="PL28"/>
    <property type="match status" value="1"/>
</dbReference>
<proteinExistence type="predicted"/>
<dbReference type="Proteomes" id="UP000184396">
    <property type="component" value="Unassembled WGS sequence"/>
</dbReference>
<dbReference type="AlphaFoldDB" id="A0A1M6F263"/>